<name>Q8RBW6_CALS4</name>
<evidence type="ECO:0000256" key="1">
    <source>
        <dbReference type="SAM" id="MobiDB-lite"/>
    </source>
</evidence>
<organism evidence="2 3">
    <name type="scientific">Caldanaerobacter subterraneus subsp. tengcongensis (strain DSM 15242 / JCM 11007 / NBRC 100824 / MB4)</name>
    <name type="common">Thermoanaerobacter tengcongensis</name>
    <dbReference type="NCBI Taxonomy" id="273068"/>
    <lineage>
        <taxon>Bacteria</taxon>
        <taxon>Bacillati</taxon>
        <taxon>Bacillota</taxon>
        <taxon>Clostridia</taxon>
        <taxon>Thermoanaerobacterales</taxon>
        <taxon>Thermoanaerobacteraceae</taxon>
        <taxon>Caldanaerobacter</taxon>
    </lineage>
</organism>
<protein>
    <submittedName>
        <fullName evidence="2">Uncharacterized protein</fullName>
    </submittedName>
</protein>
<evidence type="ECO:0000313" key="3">
    <source>
        <dbReference type="Proteomes" id="UP000000555"/>
    </source>
</evidence>
<dbReference type="EMBL" id="AE008691">
    <property type="protein sequence ID" value="AAM23954.1"/>
    <property type="molecule type" value="Genomic_DNA"/>
</dbReference>
<sequence length="85" mass="10120">MKNGIFLRINVGERKYVYAKVQAGWKKGLGLEERIPDNYVKFLNTLTVEELEELKEHIKKDSQKQTFKEKAFKRDKESNRDFTKP</sequence>
<proteinExistence type="predicted"/>
<dbReference type="KEGG" id="tte:TTE0692"/>
<keyword evidence="3" id="KW-1185">Reference proteome</keyword>
<reference evidence="2 3" key="1">
    <citation type="journal article" date="2002" name="Genome Res.">
        <title>A complete sequence of the T. tengcongensis genome.</title>
        <authorList>
            <person name="Bao Q."/>
            <person name="Tian Y."/>
            <person name="Li W."/>
            <person name="Xu Z."/>
            <person name="Xuan Z."/>
            <person name="Hu S."/>
            <person name="Dong W."/>
            <person name="Yang J."/>
            <person name="Chen Y."/>
            <person name="Xue Y."/>
            <person name="Xu Y."/>
            <person name="Lai X."/>
            <person name="Huang L."/>
            <person name="Dong X."/>
            <person name="Ma Y."/>
            <person name="Ling L."/>
            <person name="Tan H."/>
            <person name="Chen R."/>
            <person name="Wang J."/>
            <person name="Yu J."/>
            <person name="Yang H."/>
        </authorList>
    </citation>
    <scope>NUCLEOTIDE SEQUENCE [LARGE SCALE GENOMIC DNA]</scope>
    <source>
        <strain evidence="3">DSM 15242 / JCM 11007 / NBRC 100824 / MB4</strain>
    </source>
</reference>
<feature type="region of interest" description="Disordered" evidence="1">
    <location>
        <begin position="61"/>
        <end position="85"/>
    </location>
</feature>
<gene>
    <name evidence="2" type="ordered locus">TTE0692</name>
</gene>
<dbReference type="eggNOG" id="COG0675">
    <property type="taxonomic scope" value="Bacteria"/>
</dbReference>
<accession>Q8RBW6</accession>
<evidence type="ECO:0000313" key="2">
    <source>
        <dbReference type="EMBL" id="AAM23954.1"/>
    </source>
</evidence>
<dbReference type="AlphaFoldDB" id="Q8RBW6"/>
<dbReference type="HOGENOM" id="CLU_2506480_0_0_9"/>
<dbReference type="Proteomes" id="UP000000555">
    <property type="component" value="Chromosome"/>
</dbReference>